<dbReference type="AlphaFoldDB" id="X1NHT0"/>
<organism evidence="1">
    <name type="scientific">marine sediment metagenome</name>
    <dbReference type="NCBI Taxonomy" id="412755"/>
    <lineage>
        <taxon>unclassified sequences</taxon>
        <taxon>metagenomes</taxon>
        <taxon>ecological metagenomes</taxon>
    </lineage>
</organism>
<accession>X1NHT0</accession>
<protein>
    <submittedName>
        <fullName evidence="1">Uncharacterized protein</fullName>
    </submittedName>
</protein>
<gene>
    <name evidence="1" type="ORF">S06H3_09984</name>
</gene>
<proteinExistence type="predicted"/>
<evidence type="ECO:0000313" key="1">
    <source>
        <dbReference type="EMBL" id="GAI18234.1"/>
    </source>
</evidence>
<name>X1NHT0_9ZZZZ</name>
<sequence length="264" mass="29900">MEFEKEHSHFHGFELIKIIHPREIGMGIENNKIITYRNLTLPSSIKNKEGEDWTKKLSTLDDKTFFGGEKENVLNARFDDVQNLENCHIVFRASLRANYSRITKTAQKLENVFVSEKKWIGSLKKIAAALMGSSVANEIIGVEDVFAAKHICTSINIYIGNKKRGLVNIIHPRERFSLGLIDISKYIRDKKGPLSLKLEWTNSHNLSLLGLVNASPLTNSDAKQKTIKLSNLKHSEDKSIDKESLKDGRVELTPGQFIELEFPA</sequence>
<comment type="caution">
    <text evidence="1">The sequence shown here is derived from an EMBL/GenBank/DDBJ whole genome shotgun (WGS) entry which is preliminary data.</text>
</comment>
<dbReference type="EMBL" id="BARV01004522">
    <property type="protein sequence ID" value="GAI18234.1"/>
    <property type="molecule type" value="Genomic_DNA"/>
</dbReference>
<feature type="non-terminal residue" evidence="1">
    <location>
        <position position="264"/>
    </location>
</feature>
<reference evidence="1" key="1">
    <citation type="journal article" date="2014" name="Front. Microbiol.">
        <title>High frequency of phylogenetically diverse reductive dehalogenase-homologous genes in deep subseafloor sedimentary metagenomes.</title>
        <authorList>
            <person name="Kawai M."/>
            <person name="Futagami T."/>
            <person name="Toyoda A."/>
            <person name="Takaki Y."/>
            <person name="Nishi S."/>
            <person name="Hori S."/>
            <person name="Arai W."/>
            <person name="Tsubouchi T."/>
            <person name="Morono Y."/>
            <person name="Uchiyama I."/>
            <person name="Ito T."/>
            <person name="Fujiyama A."/>
            <person name="Inagaki F."/>
            <person name="Takami H."/>
        </authorList>
    </citation>
    <scope>NUCLEOTIDE SEQUENCE</scope>
    <source>
        <strain evidence="1">Expedition CK06-06</strain>
    </source>
</reference>